<evidence type="ECO:0000313" key="4">
    <source>
        <dbReference type="EMBL" id="GAV58413.1"/>
    </source>
</evidence>
<dbReference type="OrthoDB" id="1751274at2759"/>
<name>A0A1Q3AS64_CEPFO</name>
<dbReference type="Pfam" id="PF00098">
    <property type="entry name" value="zf-CCHC"/>
    <property type="match status" value="1"/>
</dbReference>
<keyword evidence="1" id="KW-0862">Zinc</keyword>
<dbReference type="Gene3D" id="4.10.60.10">
    <property type="entry name" value="Zinc finger, CCHC-type"/>
    <property type="match status" value="2"/>
</dbReference>
<keyword evidence="2" id="KW-0175">Coiled coil</keyword>
<reference evidence="5" key="1">
    <citation type="submission" date="2016-04" db="EMBL/GenBank/DDBJ databases">
        <title>Cephalotus genome sequencing.</title>
        <authorList>
            <person name="Fukushima K."/>
            <person name="Hasebe M."/>
            <person name="Fang X."/>
        </authorList>
    </citation>
    <scope>NUCLEOTIDE SEQUENCE [LARGE SCALE GENOMIC DNA]</scope>
    <source>
        <strain evidence="5">cv. St1</strain>
    </source>
</reference>
<dbReference type="PROSITE" id="PS50158">
    <property type="entry name" value="ZF_CCHC"/>
    <property type="match status" value="1"/>
</dbReference>
<dbReference type="PANTHER" id="PTHR34676">
    <property type="entry name" value="DUF4219 DOMAIN-CONTAINING PROTEIN-RELATED"/>
    <property type="match status" value="1"/>
</dbReference>
<dbReference type="InterPro" id="IPR036875">
    <property type="entry name" value="Znf_CCHC_sf"/>
</dbReference>
<keyword evidence="1" id="KW-0863">Zinc-finger</keyword>
<dbReference type="GO" id="GO:0003676">
    <property type="term" value="F:nucleic acid binding"/>
    <property type="evidence" value="ECO:0007669"/>
    <property type="project" value="InterPro"/>
</dbReference>
<dbReference type="SMART" id="SM00343">
    <property type="entry name" value="ZnF_C2HC"/>
    <property type="match status" value="4"/>
</dbReference>
<dbReference type="SUPFAM" id="SSF57756">
    <property type="entry name" value="Retrovirus zinc finger-like domains"/>
    <property type="match status" value="2"/>
</dbReference>
<evidence type="ECO:0000313" key="5">
    <source>
        <dbReference type="Proteomes" id="UP000187406"/>
    </source>
</evidence>
<keyword evidence="5" id="KW-1185">Reference proteome</keyword>
<dbReference type="Proteomes" id="UP000187406">
    <property type="component" value="Unassembled WGS sequence"/>
</dbReference>
<organism evidence="4 5">
    <name type="scientific">Cephalotus follicularis</name>
    <name type="common">Albany pitcher plant</name>
    <dbReference type="NCBI Taxonomy" id="3775"/>
    <lineage>
        <taxon>Eukaryota</taxon>
        <taxon>Viridiplantae</taxon>
        <taxon>Streptophyta</taxon>
        <taxon>Embryophyta</taxon>
        <taxon>Tracheophyta</taxon>
        <taxon>Spermatophyta</taxon>
        <taxon>Magnoliopsida</taxon>
        <taxon>eudicotyledons</taxon>
        <taxon>Gunneridae</taxon>
        <taxon>Pentapetalae</taxon>
        <taxon>rosids</taxon>
        <taxon>fabids</taxon>
        <taxon>Oxalidales</taxon>
        <taxon>Cephalotaceae</taxon>
        <taxon>Cephalotus</taxon>
    </lineage>
</organism>
<dbReference type="PANTHER" id="PTHR34676:SF8">
    <property type="entry name" value="TRANSMEMBRANE PROTEIN"/>
    <property type="match status" value="1"/>
</dbReference>
<evidence type="ECO:0000259" key="3">
    <source>
        <dbReference type="PROSITE" id="PS50158"/>
    </source>
</evidence>
<feature type="coiled-coil region" evidence="2">
    <location>
        <begin position="356"/>
        <end position="423"/>
    </location>
</feature>
<sequence length="636" mass="73839">KTPIFYGNNYSHWKAKMTIFIQSLDYNLWDLIFDSPHLPSIIDENGENIPKPRIAYDDDDRRRVQLNAKAKHVIICAINSSEFNGVSSCISAREMWDRLEVTYEGTNQVKDGKISMLVHEYELFQMNEDEDIKSMFTRFTNIINALQSLDKTFSNSELVRKILNCLPRSWMPKVTAIEEEKNLSILPLEDLLGLLMTYELTMLKRVEEEEKERRKKKVVALKSSEIENSNNDEDDSDNENLALFTKKFKRFLANKKKFGGKPNRKTYQKGESSKKEEVICFECNKPGHYKSDCPHLKKKEFIKKKKAMVATWDDSNESSSDEDGREQVAQLALMAFEEEEEEESEEVTYDALIIMCEKYNSKIASLKKKVRTLINENDELKTIDLTKEIKSKDVEIDFLENEVAHLEEENKNLKVDVDALKKTFSKFSSSSEKLENLLGMQRCVFDKARLGYEEMNNVKHYQNFFERKEMIEKNKVENVSSKRKVTKNICEYCGKIGHISSLCYHKRNAIVKRNNTNSCNYCGKHGHVSFACYHKKNSMNKKIVNNTCTQCGKIGHKSVVCFYNVVHYRNNENKRKINVSCKNYGKLGQISTACFYKVNIMHDTNFLRIKKSWVPKGTIVTNPKGPKTSWVPQTKT</sequence>
<accession>A0A1Q3AS64</accession>
<keyword evidence="1" id="KW-0479">Metal-binding</keyword>
<feature type="non-terminal residue" evidence="4">
    <location>
        <position position="1"/>
    </location>
</feature>
<dbReference type="EMBL" id="BDDD01000067">
    <property type="protein sequence ID" value="GAV58413.1"/>
    <property type="molecule type" value="Genomic_DNA"/>
</dbReference>
<evidence type="ECO:0000256" key="2">
    <source>
        <dbReference type="SAM" id="Coils"/>
    </source>
</evidence>
<proteinExistence type="predicted"/>
<comment type="caution">
    <text evidence="4">The sequence shown here is derived from an EMBL/GenBank/DDBJ whole genome shotgun (WGS) entry which is preliminary data.</text>
</comment>
<dbReference type="InterPro" id="IPR001878">
    <property type="entry name" value="Znf_CCHC"/>
</dbReference>
<dbReference type="AlphaFoldDB" id="A0A1Q3AS64"/>
<dbReference type="InParanoid" id="A0A1Q3AS64"/>
<feature type="domain" description="CCHC-type" evidence="3">
    <location>
        <begin position="280"/>
        <end position="294"/>
    </location>
</feature>
<dbReference type="GO" id="GO:0008270">
    <property type="term" value="F:zinc ion binding"/>
    <property type="evidence" value="ECO:0007669"/>
    <property type="project" value="UniProtKB-KW"/>
</dbReference>
<dbReference type="Pfam" id="PF14223">
    <property type="entry name" value="Retrotran_gag_2"/>
    <property type="match status" value="1"/>
</dbReference>
<gene>
    <name evidence="4" type="ORF">CFOL_v3_01947</name>
</gene>
<evidence type="ECO:0000256" key="1">
    <source>
        <dbReference type="PROSITE-ProRule" id="PRU00047"/>
    </source>
</evidence>
<protein>
    <submittedName>
        <fullName evidence="4">Zf-CCHC domain-containing protein/DUF4219 domain-containing protein/UBN2 domain-containing protein</fullName>
    </submittedName>
</protein>